<dbReference type="Gramene" id="OE9A091802T1">
    <property type="protein sequence ID" value="OE9A091802C1"/>
    <property type="gene ID" value="OE9A091802"/>
</dbReference>
<dbReference type="EMBL" id="CACTIH010005470">
    <property type="protein sequence ID" value="CAA2994255.1"/>
    <property type="molecule type" value="Genomic_DNA"/>
</dbReference>
<protein>
    <submittedName>
        <fullName evidence="1">F-box At5g49610-like</fullName>
    </submittedName>
</protein>
<accession>A0A8S0SSI3</accession>
<organism evidence="1 2">
    <name type="scientific">Olea europaea subsp. europaea</name>
    <dbReference type="NCBI Taxonomy" id="158383"/>
    <lineage>
        <taxon>Eukaryota</taxon>
        <taxon>Viridiplantae</taxon>
        <taxon>Streptophyta</taxon>
        <taxon>Embryophyta</taxon>
        <taxon>Tracheophyta</taxon>
        <taxon>Spermatophyta</taxon>
        <taxon>Magnoliopsida</taxon>
        <taxon>eudicotyledons</taxon>
        <taxon>Gunneridae</taxon>
        <taxon>Pentapetalae</taxon>
        <taxon>asterids</taxon>
        <taxon>lamiids</taxon>
        <taxon>Lamiales</taxon>
        <taxon>Oleaceae</taxon>
        <taxon>Oleeae</taxon>
        <taxon>Olea</taxon>
    </lineage>
</organism>
<keyword evidence="2" id="KW-1185">Reference proteome</keyword>
<dbReference type="InterPro" id="IPR036047">
    <property type="entry name" value="F-box-like_dom_sf"/>
</dbReference>
<evidence type="ECO:0000313" key="1">
    <source>
        <dbReference type="EMBL" id="CAA2994255.1"/>
    </source>
</evidence>
<gene>
    <name evidence="1" type="ORF">OLEA9_A091802</name>
</gene>
<sequence length="234" mass="27049">MQFGRGPFTTAVYQKSNVNAFQLPAHVKPKEDMELKDIVMDHALPYLPAKSLMRFRSVSKEWDQWIMSPFLSHKQSYNFRDMSGYFYQHQDETKASFISLSNSAYGVPDFSLSFLRKKFVLVLPSERAPGGVLTRFHGELCYVCVHNEFGNLYSVDIYGNMDLKHSVIFDLEESNTQHCRVLPCINSDFVMILVEGKLYCYHLKDQKFEVVPFSGILNHQANYMPYVNSLVTLL</sequence>
<evidence type="ECO:0000313" key="2">
    <source>
        <dbReference type="Proteomes" id="UP000594638"/>
    </source>
</evidence>
<dbReference type="SUPFAM" id="SSF81383">
    <property type="entry name" value="F-box domain"/>
    <property type="match status" value="1"/>
</dbReference>
<comment type="caution">
    <text evidence="1">The sequence shown here is derived from an EMBL/GenBank/DDBJ whole genome shotgun (WGS) entry which is preliminary data.</text>
</comment>
<dbReference type="AlphaFoldDB" id="A0A8S0SSI3"/>
<proteinExistence type="predicted"/>
<name>A0A8S0SSI3_OLEEU</name>
<reference evidence="1 2" key="1">
    <citation type="submission" date="2019-12" db="EMBL/GenBank/DDBJ databases">
        <authorList>
            <person name="Alioto T."/>
            <person name="Alioto T."/>
            <person name="Gomez Garrido J."/>
        </authorList>
    </citation>
    <scope>NUCLEOTIDE SEQUENCE [LARGE SCALE GENOMIC DNA]</scope>
</reference>
<dbReference type="Proteomes" id="UP000594638">
    <property type="component" value="Unassembled WGS sequence"/>
</dbReference>
<dbReference type="OrthoDB" id="1916346at2759"/>